<evidence type="ECO:0000313" key="2">
    <source>
        <dbReference type="Proteomes" id="UP000887569"/>
    </source>
</evidence>
<name>A0A915B719_PARUN</name>
<feature type="compositionally biased region" description="Acidic residues" evidence="1">
    <location>
        <begin position="252"/>
        <end position="262"/>
    </location>
</feature>
<feature type="region of interest" description="Disordered" evidence="1">
    <location>
        <begin position="73"/>
        <end position="93"/>
    </location>
</feature>
<keyword evidence="2" id="KW-1185">Reference proteome</keyword>
<feature type="region of interest" description="Disordered" evidence="1">
    <location>
        <begin position="148"/>
        <end position="180"/>
    </location>
</feature>
<feature type="compositionally biased region" description="Basic residues" evidence="1">
    <location>
        <begin position="164"/>
        <end position="174"/>
    </location>
</feature>
<organism evidence="2 3">
    <name type="scientific">Parascaris univalens</name>
    <name type="common">Nematode worm</name>
    <dbReference type="NCBI Taxonomy" id="6257"/>
    <lineage>
        <taxon>Eukaryota</taxon>
        <taxon>Metazoa</taxon>
        <taxon>Ecdysozoa</taxon>
        <taxon>Nematoda</taxon>
        <taxon>Chromadorea</taxon>
        <taxon>Rhabditida</taxon>
        <taxon>Spirurina</taxon>
        <taxon>Ascaridomorpha</taxon>
        <taxon>Ascaridoidea</taxon>
        <taxon>Ascarididae</taxon>
        <taxon>Parascaris</taxon>
    </lineage>
</organism>
<sequence length="364" mass="41459">VFIVAFIGRLHSSNATMSGEEYFDFKVKPSKKRDQKRSDETVDEEATNRVIAVARELRRANNANERTGNCKLRSPGGIGAAAKNRKDREESTKFDDNGYYHGLDRNVWKVSDYAGTSTGKEEAMTRGISSNWEDYVPDYSQHREVLPTGYISHKKNTTTDSSKYRRKKHSRRALTPREWSSRRGIAPMSYDEYEDYIPKESKSRRKKFERNLSKRSFSCTSLRRNRKHSGHRSSHRSHRHRKRLAKSASSEIEVDLGADDGTESSLTDIDMEPYRPFQQEGLNEGGNIAVAPLPVTEPNLQYQAFYKNTANAAPTFKEILIEFIYWSVLGIAVMLVLTYRSSLPPLNCSASQSQLQSQQTAAPL</sequence>
<feature type="region of interest" description="Disordered" evidence="1">
    <location>
        <begin position="217"/>
        <end position="268"/>
    </location>
</feature>
<evidence type="ECO:0000313" key="3">
    <source>
        <dbReference type="WBParaSite" id="PgR029_g037_t01"/>
    </source>
</evidence>
<dbReference type="WBParaSite" id="PgR029_g037_t01">
    <property type="protein sequence ID" value="PgR029_g037_t01"/>
    <property type="gene ID" value="PgR029_g037"/>
</dbReference>
<evidence type="ECO:0000256" key="1">
    <source>
        <dbReference type="SAM" id="MobiDB-lite"/>
    </source>
</evidence>
<accession>A0A915B719</accession>
<proteinExistence type="predicted"/>
<feature type="compositionally biased region" description="Basic residues" evidence="1">
    <location>
        <begin position="223"/>
        <end position="245"/>
    </location>
</feature>
<feature type="compositionally biased region" description="Basic and acidic residues" evidence="1">
    <location>
        <begin position="84"/>
        <end position="93"/>
    </location>
</feature>
<reference evidence="3" key="1">
    <citation type="submission" date="2022-11" db="UniProtKB">
        <authorList>
            <consortium name="WormBaseParasite"/>
        </authorList>
    </citation>
    <scope>IDENTIFICATION</scope>
</reference>
<protein>
    <submittedName>
        <fullName evidence="3">Uncharacterized protein</fullName>
    </submittedName>
</protein>
<dbReference type="AlphaFoldDB" id="A0A915B719"/>
<dbReference type="Proteomes" id="UP000887569">
    <property type="component" value="Unplaced"/>
</dbReference>